<gene>
    <name evidence="1" type="ORF">MNBD_GAMMA10-2922</name>
</gene>
<evidence type="ECO:0000313" key="1">
    <source>
        <dbReference type="EMBL" id="VAW65099.1"/>
    </source>
</evidence>
<protein>
    <recommendedName>
        <fullName evidence="2">Mobile element protein</fullName>
    </recommendedName>
</protein>
<name>A0A3B0XTA5_9ZZZZ</name>
<dbReference type="EMBL" id="UOFJ01000166">
    <property type="protein sequence ID" value="VAW65099.1"/>
    <property type="molecule type" value="Genomic_DNA"/>
</dbReference>
<proteinExistence type="predicted"/>
<dbReference type="AlphaFoldDB" id="A0A3B0XTA5"/>
<dbReference type="NCBIfam" id="NF047593">
    <property type="entry name" value="IS66_ISAeme5_TnpA"/>
    <property type="match status" value="1"/>
</dbReference>
<accession>A0A3B0XTA5</accession>
<feature type="non-terminal residue" evidence="1">
    <location>
        <position position="45"/>
    </location>
</feature>
<organism evidence="1">
    <name type="scientific">hydrothermal vent metagenome</name>
    <dbReference type="NCBI Taxonomy" id="652676"/>
    <lineage>
        <taxon>unclassified sequences</taxon>
        <taxon>metagenomes</taxon>
        <taxon>ecological metagenomes</taxon>
    </lineage>
</organism>
<sequence>MTPPDKSTTKADFWGQHILQWRAAQQTQVSYCREHNLNFHQFNYW</sequence>
<evidence type="ECO:0008006" key="2">
    <source>
        <dbReference type="Google" id="ProtNLM"/>
    </source>
</evidence>
<reference evidence="1" key="1">
    <citation type="submission" date="2018-06" db="EMBL/GenBank/DDBJ databases">
        <authorList>
            <person name="Zhirakovskaya E."/>
        </authorList>
    </citation>
    <scope>NUCLEOTIDE SEQUENCE</scope>
</reference>